<feature type="binding site" evidence="11">
    <location>
        <position position="149"/>
    </location>
    <ligand>
        <name>S-adenosyl-L-methionine</name>
        <dbReference type="ChEBI" id="CHEBI:59789"/>
    </ligand>
</feature>
<accession>A0A0W4ZD65</accession>
<evidence type="ECO:0000256" key="2">
    <source>
        <dbReference type="ARBA" id="ARBA00004123"/>
    </source>
</evidence>
<sequence>MKQKEGKKSRKRREHVFNELPRKKFYRQRAHSNVFSDHILDYPANPSMMDWSNYFPDIDKNKKVEILDVGCGFGGLLIALSTLYPDTLILVGVEIRLQVAQYVHDKIIALRHQFSENKAYHNISVIRTNAMKFLPNFFHRHQLSKMFFCFPDPHFKKSKHKARIITFTLLTEYAFILQPQGILYTITDVEDLHNWMVAHLDYHPLFQRLSSQELLLDPCISIMTSQTEEAKKVSKNNGQKFIACYKRLDDIY</sequence>
<keyword evidence="4 11" id="KW-0489">Methyltransferase</keyword>
<reference evidence="13" key="1">
    <citation type="journal article" date="2016" name="Nat. Commun.">
        <title>Genome analysis of three Pneumocystis species reveals adaptation mechanisms to life exclusively in mammalian hosts.</title>
        <authorList>
            <person name="Ma L."/>
            <person name="Chen Z."/>
            <person name="Huang D.W."/>
            <person name="Kutty G."/>
            <person name="Ishihara M."/>
            <person name="Wang H."/>
            <person name="Abouelleil A."/>
            <person name="Bishop L."/>
            <person name="Davey E."/>
            <person name="Deng R."/>
            <person name="Deng X."/>
            <person name="Fan L."/>
            <person name="Fantoni G."/>
            <person name="Fitzgerald M."/>
            <person name="Gogineni E."/>
            <person name="Goldberg J.M."/>
            <person name="Handley G."/>
            <person name="Hu X."/>
            <person name="Huber C."/>
            <person name="Jiao X."/>
            <person name="Jones K."/>
            <person name="Levin J.Z."/>
            <person name="Liu Y."/>
            <person name="Macdonald P."/>
            <person name="Melnikov A."/>
            <person name="Raley C."/>
            <person name="Sassi M."/>
            <person name="Sherman B.T."/>
            <person name="Song X."/>
            <person name="Sykes S."/>
            <person name="Tran B."/>
            <person name="Walsh L."/>
            <person name="Xia Y."/>
            <person name="Yang J."/>
            <person name="Young S."/>
            <person name="Zeng Q."/>
            <person name="Zheng X."/>
            <person name="Stephens R."/>
            <person name="Nusbaum C."/>
            <person name="Birren B.W."/>
            <person name="Azadi P."/>
            <person name="Lempicki R.A."/>
            <person name="Cuomo C.A."/>
            <person name="Kovacs J.A."/>
        </authorList>
    </citation>
    <scope>NUCLEOTIDE SEQUENCE [LARGE SCALE GENOMIC DNA]</scope>
    <source>
        <strain evidence="13">B80</strain>
    </source>
</reference>
<feature type="binding site" evidence="11">
    <location>
        <begin position="129"/>
        <end position="130"/>
    </location>
    <ligand>
        <name>S-adenosyl-L-methionine</name>
        <dbReference type="ChEBI" id="CHEBI:59789"/>
    </ligand>
</feature>
<evidence type="ECO:0000256" key="11">
    <source>
        <dbReference type="HAMAP-Rule" id="MF_03055"/>
    </source>
</evidence>
<evidence type="ECO:0000313" key="13">
    <source>
        <dbReference type="Proteomes" id="UP000054454"/>
    </source>
</evidence>
<comment type="pathway">
    <text evidence="10 11">tRNA modification; N(7)-methylguanine-tRNA biosynthesis.</text>
</comment>
<dbReference type="PROSITE" id="PS51625">
    <property type="entry name" value="SAM_MT_TRMB"/>
    <property type="match status" value="1"/>
</dbReference>
<evidence type="ECO:0000256" key="5">
    <source>
        <dbReference type="ARBA" id="ARBA00022679"/>
    </source>
</evidence>
<evidence type="ECO:0000256" key="4">
    <source>
        <dbReference type="ARBA" id="ARBA00022603"/>
    </source>
</evidence>
<dbReference type="Proteomes" id="UP000054454">
    <property type="component" value="Unassembled WGS sequence"/>
</dbReference>
<comment type="subunit">
    <text evidence="11">Forms a complex with TRM82.</text>
</comment>
<dbReference type="NCBIfam" id="TIGR00091">
    <property type="entry name" value="tRNA (guanosine(46)-N7)-methyltransferase TrmB"/>
    <property type="match status" value="1"/>
</dbReference>
<keyword evidence="9 11" id="KW-0539">Nucleus</keyword>
<comment type="caution">
    <text evidence="12">The sequence shown here is derived from an EMBL/GenBank/DDBJ whole genome shotgun (WGS) entry which is preliminary data.</text>
</comment>
<dbReference type="AlphaFoldDB" id="A0A0W4ZD65"/>
<comment type="similarity">
    <text evidence="11">Belongs to the class I-like SAM-binding methyltransferase superfamily. TrmB family.</text>
</comment>
<keyword evidence="8 11" id="KW-0694">RNA-binding</keyword>
<evidence type="ECO:0000256" key="6">
    <source>
        <dbReference type="ARBA" id="ARBA00022691"/>
    </source>
</evidence>
<feature type="binding site" evidence="11">
    <location>
        <begin position="94"/>
        <end position="95"/>
    </location>
    <ligand>
        <name>S-adenosyl-L-methionine</name>
        <dbReference type="ChEBI" id="CHEBI:59789"/>
    </ligand>
</feature>
<dbReference type="InterPro" id="IPR029063">
    <property type="entry name" value="SAM-dependent_MTases_sf"/>
</dbReference>
<dbReference type="GO" id="GO:0000049">
    <property type="term" value="F:tRNA binding"/>
    <property type="evidence" value="ECO:0007669"/>
    <property type="project" value="UniProtKB-UniRule"/>
</dbReference>
<dbReference type="InterPro" id="IPR003358">
    <property type="entry name" value="tRNA_(Gua-N-7)_MeTrfase_Trmb"/>
</dbReference>
<evidence type="ECO:0000256" key="10">
    <source>
        <dbReference type="ARBA" id="ARBA00060552"/>
    </source>
</evidence>
<evidence type="ECO:0000313" key="12">
    <source>
        <dbReference type="EMBL" id="KTW26319.1"/>
    </source>
</evidence>
<dbReference type="VEuPathDB" id="FungiDB:T552_02805"/>
<dbReference type="HAMAP" id="MF_03055">
    <property type="entry name" value="tRNA_methyltr_TrmB_euk"/>
    <property type="match status" value="1"/>
</dbReference>
<dbReference type="RefSeq" id="XP_018224767.1">
    <property type="nucleotide sequence ID" value="XM_018371334.1"/>
</dbReference>
<proteinExistence type="inferred from homology"/>
<keyword evidence="7 11" id="KW-0819">tRNA processing</keyword>
<dbReference type="PANTHER" id="PTHR23417:SF16">
    <property type="entry name" value="TRNA (GUANINE-N(7)-)-METHYLTRANSFERASE"/>
    <property type="match status" value="1"/>
</dbReference>
<feature type="active site" evidence="11">
    <location>
        <position position="152"/>
    </location>
</feature>
<dbReference type="SUPFAM" id="SSF53335">
    <property type="entry name" value="S-adenosyl-L-methionine-dependent methyltransferases"/>
    <property type="match status" value="1"/>
</dbReference>
<evidence type="ECO:0000256" key="8">
    <source>
        <dbReference type="ARBA" id="ARBA00022884"/>
    </source>
</evidence>
<dbReference type="GeneID" id="28937537"/>
<evidence type="ECO:0000256" key="1">
    <source>
        <dbReference type="ARBA" id="ARBA00000142"/>
    </source>
</evidence>
<dbReference type="UniPathway" id="UPA00989"/>
<dbReference type="FunFam" id="3.40.50.150:FF:000060">
    <property type="entry name" value="tRNA (guanine-N(7)-)-methyltransferase"/>
    <property type="match status" value="1"/>
</dbReference>
<dbReference type="CDD" id="cd02440">
    <property type="entry name" value="AdoMet_MTases"/>
    <property type="match status" value="1"/>
</dbReference>
<dbReference type="GO" id="GO:0106143">
    <property type="term" value="C:tRNA (m7G46) methyltransferase complex"/>
    <property type="evidence" value="ECO:0007669"/>
    <property type="project" value="EnsemblFungi"/>
</dbReference>
<evidence type="ECO:0000256" key="3">
    <source>
        <dbReference type="ARBA" id="ARBA00022555"/>
    </source>
</evidence>
<dbReference type="Gene3D" id="3.40.50.150">
    <property type="entry name" value="Vaccinia Virus protein VP39"/>
    <property type="match status" value="1"/>
</dbReference>
<dbReference type="EC" id="2.1.1.33" evidence="11"/>
<keyword evidence="5 11" id="KW-0808">Transferase</keyword>
<dbReference type="GO" id="GO:0008176">
    <property type="term" value="F:tRNA (guanine(46)-N7)-methyltransferase activity"/>
    <property type="evidence" value="ECO:0007669"/>
    <property type="project" value="UniProtKB-UniRule"/>
</dbReference>
<keyword evidence="13" id="KW-1185">Reference proteome</keyword>
<evidence type="ECO:0000256" key="9">
    <source>
        <dbReference type="ARBA" id="ARBA00023242"/>
    </source>
</evidence>
<gene>
    <name evidence="11" type="primary">TRM8</name>
    <name evidence="12" type="ORF">T552_02805</name>
</gene>
<feature type="binding site" evidence="11">
    <location>
        <begin position="227"/>
        <end position="229"/>
    </location>
    <ligand>
        <name>S-adenosyl-L-methionine</name>
        <dbReference type="ChEBI" id="CHEBI:59789"/>
    </ligand>
</feature>
<evidence type="ECO:0000256" key="7">
    <source>
        <dbReference type="ARBA" id="ARBA00022694"/>
    </source>
</evidence>
<protein>
    <recommendedName>
        <fullName evidence="11">tRNA (guanine-N(7)-)-methyltransferase</fullName>
        <ecNumber evidence="11">2.1.1.33</ecNumber>
    </recommendedName>
    <alternativeName>
        <fullName evidence="11">Transfer RNA methyltransferase 8</fullName>
    </alternativeName>
    <alternativeName>
        <fullName evidence="11">tRNA (guanine(46)-N(7))-methyltransferase</fullName>
    </alternativeName>
    <alternativeName>
        <fullName evidence="11">tRNA(m7G46)-methyltransferase</fullName>
    </alternativeName>
</protein>
<dbReference type="InterPro" id="IPR025763">
    <property type="entry name" value="Trm8_euk"/>
</dbReference>
<dbReference type="OrthoDB" id="47276at2759"/>
<keyword evidence="3 11" id="KW-0820">tRNA-binding</keyword>
<dbReference type="PANTHER" id="PTHR23417">
    <property type="entry name" value="3-DEOXY-D-MANNO-OCTULOSONIC-ACID TRANSFERASE/TRNA GUANINE-N 7 - -METHYLTRANSFERASE"/>
    <property type="match status" value="1"/>
</dbReference>
<comment type="catalytic activity">
    <reaction evidence="1 11">
        <text>guanosine(46) in tRNA + S-adenosyl-L-methionine = N(7)-methylguanosine(46) in tRNA + S-adenosyl-L-homocysteine</text>
        <dbReference type="Rhea" id="RHEA:42708"/>
        <dbReference type="Rhea" id="RHEA-COMP:10188"/>
        <dbReference type="Rhea" id="RHEA-COMP:10189"/>
        <dbReference type="ChEBI" id="CHEBI:57856"/>
        <dbReference type="ChEBI" id="CHEBI:59789"/>
        <dbReference type="ChEBI" id="CHEBI:74269"/>
        <dbReference type="ChEBI" id="CHEBI:74480"/>
        <dbReference type="EC" id="2.1.1.33"/>
    </reaction>
</comment>
<dbReference type="Pfam" id="PF02390">
    <property type="entry name" value="Methyltransf_4"/>
    <property type="match status" value="1"/>
</dbReference>
<organism evidence="12 13">
    <name type="scientific">Pneumocystis carinii (strain B80)</name>
    <name type="common">Rat pneumocystis pneumonia agent</name>
    <name type="synonym">Pneumocystis carinii f. sp. carinii</name>
    <dbReference type="NCBI Taxonomy" id="1408658"/>
    <lineage>
        <taxon>Eukaryota</taxon>
        <taxon>Fungi</taxon>
        <taxon>Dikarya</taxon>
        <taxon>Ascomycota</taxon>
        <taxon>Taphrinomycotina</taxon>
        <taxon>Pneumocystomycetes</taxon>
        <taxon>Pneumocystaceae</taxon>
        <taxon>Pneumocystis</taxon>
    </lineage>
</organism>
<comment type="function">
    <text evidence="11">Catalyzes the formation of N(7)-methylguanine at position 46 (m7G46) in tRNA.</text>
</comment>
<dbReference type="GO" id="GO:0005634">
    <property type="term" value="C:nucleus"/>
    <property type="evidence" value="ECO:0007669"/>
    <property type="project" value="UniProtKB-SubCell"/>
</dbReference>
<comment type="subcellular location">
    <subcellularLocation>
        <location evidence="2 11">Nucleus</location>
    </subcellularLocation>
</comment>
<dbReference type="EMBL" id="LFVZ01000013">
    <property type="protein sequence ID" value="KTW26319.1"/>
    <property type="molecule type" value="Genomic_DNA"/>
</dbReference>
<name>A0A0W4ZD65_PNEC8</name>
<feature type="binding site" evidence="11">
    <location>
        <position position="70"/>
    </location>
    <ligand>
        <name>S-adenosyl-L-methionine</name>
        <dbReference type="ChEBI" id="CHEBI:59789"/>
    </ligand>
</feature>
<keyword evidence="6 11" id="KW-0949">S-adenosyl-L-methionine</keyword>